<comment type="caution">
    <text evidence="2">The sequence shown here is derived from an EMBL/GenBank/DDBJ whole genome shotgun (WGS) entry which is preliminary data.</text>
</comment>
<dbReference type="SUPFAM" id="SSF53335">
    <property type="entry name" value="S-adenosyl-L-methionine-dependent methyltransferases"/>
    <property type="match status" value="1"/>
</dbReference>
<sequence length="284" mass="32957">MMESKKELEKIELELLLEAIFRRYGYDFRHYAQASLKRRIAQCMQQAGVSRVADLIPPILHDKGFFDDFLKFMSVTVTDMFRDPDFFATLRSQVIPVLKTYPFIKIWHAGCATGEEVYSLAILLKEEGLYERTQIYATDYNNHSLAIAREGIYSLKQMQQYSENYIRAGGRQSFSDYYHAKYGAAKIHDSLKANVTFANHNLANDGVFGEMQMVICRNVLIYFDQQLQDRVLTLLHDSLSPRGFLCLGNKESLKFSAVQNCFENQDYAQRIFKRVRSRSSRIDP</sequence>
<evidence type="ECO:0000259" key="1">
    <source>
        <dbReference type="PROSITE" id="PS50123"/>
    </source>
</evidence>
<dbReference type="InterPro" id="IPR022641">
    <property type="entry name" value="CheR_N"/>
</dbReference>
<dbReference type="PROSITE" id="PS50123">
    <property type="entry name" value="CHER"/>
    <property type="match status" value="1"/>
</dbReference>
<dbReference type="EMBL" id="MPZM01000013">
    <property type="protein sequence ID" value="PPL16671.1"/>
    <property type="molecule type" value="Genomic_DNA"/>
</dbReference>
<keyword evidence="3" id="KW-1185">Reference proteome</keyword>
<organism evidence="2 3">
    <name type="scientific">Oceanisphaera arctica</name>
    <dbReference type="NCBI Taxonomy" id="641510"/>
    <lineage>
        <taxon>Bacteria</taxon>
        <taxon>Pseudomonadati</taxon>
        <taxon>Pseudomonadota</taxon>
        <taxon>Gammaproteobacteria</taxon>
        <taxon>Aeromonadales</taxon>
        <taxon>Aeromonadaceae</taxon>
        <taxon>Oceanisphaera</taxon>
    </lineage>
</organism>
<dbReference type="RefSeq" id="WP_104486262.1">
    <property type="nucleotide sequence ID" value="NZ_BMYB01000014.1"/>
</dbReference>
<evidence type="ECO:0000313" key="3">
    <source>
        <dbReference type="Proteomes" id="UP000242231"/>
    </source>
</evidence>
<dbReference type="GO" id="GO:0008757">
    <property type="term" value="F:S-adenosylmethionine-dependent methyltransferase activity"/>
    <property type="evidence" value="ECO:0007669"/>
    <property type="project" value="InterPro"/>
</dbReference>
<dbReference type="Gene3D" id="3.40.50.150">
    <property type="entry name" value="Vaccinia Virus protein VP39"/>
    <property type="match status" value="1"/>
</dbReference>
<evidence type="ECO:0000313" key="2">
    <source>
        <dbReference type="EMBL" id="PPL16671.1"/>
    </source>
</evidence>
<dbReference type="PANTHER" id="PTHR24422">
    <property type="entry name" value="CHEMOTAXIS PROTEIN METHYLTRANSFERASE"/>
    <property type="match status" value="1"/>
</dbReference>
<dbReference type="PANTHER" id="PTHR24422:SF8">
    <property type="entry name" value="CHEMOTAXIS PROTEIN"/>
    <property type="match status" value="1"/>
</dbReference>
<protein>
    <submittedName>
        <fullName evidence="2">Chemotaxis protein CheR</fullName>
    </submittedName>
</protein>
<dbReference type="Pfam" id="PF03705">
    <property type="entry name" value="CheR_N"/>
    <property type="match status" value="1"/>
</dbReference>
<dbReference type="InterPro" id="IPR029063">
    <property type="entry name" value="SAM-dependent_MTases_sf"/>
</dbReference>
<feature type="domain" description="CheR-type methyltransferase" evidence="1">
    <location>
        <begin position="1"/>
        <end position="263"/>
    </location>
</feature>
<dbReference type="InterPro" id="IPR000780">
    <property type="entry name" value="CheR_MeTrfase"/>
</dbReference>
<dbReference type="AlphaFoldDB" id="A0A2P5TMI5"/>
<name>A0A2P5TMI5_9GAMM</name>
<dbReference type="SUPFAM" id="SSF47757">
    <property type="entry name" value="Chemotaxis receptor methyltransferase CheR, N-terminal domain"/>
    <property type="match status" value="1"/>
</dbReference>
<gene>
    <name evidence="2" type="ORF">UN63_08035</name>
</gene>
<dbReference type="Pfam" id="PF01739">
    <property type="entry name" value="CheR"/>
    <property type="match status" value="1"/>
</dbReference>
<dbReference type="OrthoDB" id="9816309at2"/>
<proteinExistence type="predicted"/>
<dbReference type="Proteomes" id="UP000242231">
    <property type="component" value="Unassembled WGS sequence"/>
</dbReference>
<dbReference type="InterPro" id="IPR050903">
    <property type="entry name" value="Bact_Chemotaxis_MeTrfase"/>
</dbReference>
<accession>A0A2P5TMI5</accession>
<dbReference type="InterPro" id="IPR022642">
    <property type="entry name" value="CheR_C"/>
</dbReference>
<reference evidence="3" key="1">
    <citation type="submission" date="2016-11" db="EMBL/GenBank/DDBJ databases">
        <authorList>
            <person name="Sisinthy S."/>
            <person name="Ara S."/>
            <person name="Gundlapally S.R."/>
        </authorList>
    </citation>
    <scope>NUCLEOTIDE SEQUENCE [LARGE SCALE GENOMIC DNA]</scope>
    <source>
        <strain evidence="3">V1-41</strain>
    </source>
</reference>
<dbReference type="PRINTS" id="PR00996">
    <property type="entry name" value="CHERMTFRASE"/>
</dbReference>
<dbReference type="SMART" id="SM00138">
    <property type="entry name" value="MeTrc"/>
    <property type="match status" value="1"/>
</dbReference>